<name>A0ACA9M9H3_9GLOM</name>
<accession>A0ACA9M9H3</accession>
<proteinExistence type="predicted"/>
<sequence>YPKGLDIPKDITPPEGNCFKFSLFTSGFLWYKCTNHTWVPSEARLLYFNDQNDTSSYPCSAVASTFNVPAPGSGIRSIIPKDNSSLVVTTVAEHPTHDSKDLPWALGKASDNEGEEAFEDITFLVRVNTCGGVVPSNVKCGSDCSEGHIYSTIFSSLVLFYHHSK</sequence>
<evidence type="ECO:0000313" key="1">
    <source>
        <dbReference type="EMBL" id="CAG8576235.1"/>
    </source>
</evidence>
<comment type="caution">
    <text evidence="1">The sequence shown here is derived from an EMBL/GenBank/DDBJ whole genome shotgun (WGS) entry which is preliminary data.</text>
</comment>
<evidence type="ECO:0000313" key="2">
    <source>
        <dbReference type="Proteomes" id="UP000789920"/>
    </source>
</evidence>
<dbReference type="Proteomes" id="UP000789920">
    <property type="component" value="Unassembled WGS sequence"/>
</dbReference>
<organism evidence="1 2">
    <name type="scientific">Racocetra persica</name>
    <dbReference type="NCBI Taxonomy" id="160502"/>
    <lineage>
        <taxon>Eukaryota</taxon>
        <taxon>Fungi</taxon>
        <taxon>Fungi incertae sedis</taxon>
        <taxon>Mucoromycota</taxon>
        <taxon>Glomeromycotina</taxon>
        <taxon>Glomeromycetes</taxon>
        <taxon>Diversisporales</taxon>
        <taxon>Gigasporaceae</taxon>
        <taxon>Racocetra</taxon>
    </lineage>
</organism>
<feature type="non-terminal residue" evidence="1">
    <location>
        <position position="1"/>
    </location>
</feature>
<dbReference type="EMBL" id="CAJVQC010007192">
    <property type="protein sequence ID" value="CAG8576235.1"/>
    <property type="molecule type" value="Genomic_DNA"/>
</dbReference>
<keyword evidence="2" id="KW-1185">Reference proteome</keyword>
<protein>
    <submittedName>
        <fullName evidence="1">29875_t:CDS:1</fullName>
    </submittedName>
</protein>
<gene>
    <name evidence="1" type="ORF">RPERSI_LOCUS4951</name>
</gene>
<reference evidence="1" key="1">
    <citation type="submission" date="2021-06" db="EMBL/GenBank/DDBJ databases">
        <authorList>
            <person name="Kallberg Y."/>
            <person name="Tangrot J."/>
            <person name="Rosling A."/>
        </authorList>
    </citation>
    <scope>NUCLEOTIDE SEQUENCE</scope>
    <source>
        <strain evidence="1">MA461A</strain>
    </source>
</reference>